<feature type="binding site" evidence="22">
    <location>
        <position position="314"/>
    </location>
    <ligand>
        <name>ATP</name>
        <dbReference type="ChEBI" id="CHEBI:30616"/>
    </ligand>
</feature>
<dbReference type="GO" id="GO:0004674">
    <property type="term" value="F:protein serine/threonine kinase activity"/>
    <property type="evidence" value="ECO:0007669"/>
    <property type="project" value="UniProtKB-KW"/>
</dbReference>
<dbReference type="GO" id="GO:0098978">
    <property type="term" value="C:glutamatergic synapse"/>
    <property type="evidence" value="ECO:0007669"/>
    <property type="project" value="Ensembl"/>
</dbReference>
<evidence type="ECO:0000256" key="10">
    <source>
        <dbReference type="ARBA" id="ARBA00022741"/>
    </source>
</evidence>
<keyword evidence="10 22" id="KW-0547">Nucleotide-binding</keyword>
<keyword evidence="13 22" id="KW-0067">ATP-binding</keyword>
<evidence type="ECO:0000256" key="15">
    <source>
        <dbReference type="ARBA" id="ARBA00023212"/>
    </source>
</evidence>
<feature type="domain" description="Protein kinase" evidence="24">
    <location>
        <begin position="285"/>
        <end position="557"/>
    </location>
</feature>
<comment type="similarity">
    <text evidence="3">Belongs to the protein kinase superfamily. TKL Ser/Thr protein kinase family.</text>
</comment>
<dbReference type="PROSITE" id="PS00107">
    <property type="entry name" value="PROTEIN_KINASE_ATP"/>
    <property type="match status" value="1"/>
</dbReference>
<evidence type="ECO:0000256" key="2">
    <source>
        <dbReference type="ARBA" id="ARBA00004245"/>
    </source>
</evidence>
<dbReference type="GO" id="GO:0045773">
    <property type="term" value="P:positive regulation of axon extension"/>
    <property type="evidence" value="ECO:0007669"/>
    <property type="project" value="Ensembl"/>
</dbReference>
<evidence type="ECO:0000256" key="4">
    <source>
        <dbReference type="ARBA" id="ARBA00012513"/>
    </source>
</evidence>
<comment type="catalytic activity">
    <reaction evidence="18">
        <text>L-threonyl-[protein] + ATP = O-phospho-L-threonyl-[protein] + ADP + H(+)</text>
        <dbReference type="Rhea" id="RHEA:46608"/>
        <dbReference type="Rhea" id="RHEA-COMP:11060"/>
        <dbReference type="Rhea" id="RHEA-COMP:11605"/>
        <dbReference type="ChEBI" id="CHEBI:15378"/>
        <dbReference type="ChEBI" id="CHEBI:30013"/>
        <dbReference type="ChEBI" id="CHEBI:30616"/>
        <dbReference type="ChEBI" id="CHEBI:61977"/>
        <dbReference type="ChEBI" id="CHEBI:456216"/>
        <dbReference type="EC" id="2.7.11.1"/>
    </reaction>
    <physiologicalReaction direction="left-to-right" evidence="18">
        <dbReference type="Rhea" id="RHEA:46609"/>
    </physiologicalReaction>
</comment>
<dbReference type="SMART" id="SM00132">
    <property type="entry name" value="LIM"/>
    <property type="match status" value="2"/>
</dbReference>
<keyword evidence="16" id="KW-0539">Nucleus</keyword>
<evidence type="ECO:0000259" key="26">
    <source>
        <dbReference type="PROSITE" id="PS50106"/>
    </source>
</evidence>
<feature type="compositionally biased region" description="Low complexity" evidence="23">
    <location>
        <begin position="248"/>
        <end position="259"/>
    </location>
</feature>
<evidence type="ECO:0000256" key="3">
    <source>
        <dbReference type="ARBA" id="ARBA00005843"/>
    </source>
</evidence>
<dbReference type="GO" id="GO:0043149">
    <property type="term" value="P:stress fiber assembly"/>
    <property type="evidence" value="ECO:0007669"/>
    <property type="project" value="Ensembl"/>
</dbReference>
<evidence type="ECO:0000256" key="6">
    <source>
        <dbReference type="ARBA" id="ARBA00022527"/>
    </source>
</evidence>
<dbReference type="CDD" id="cd09462">
    <property type="entry name" value="LIM1_LIMK1"/>
    <property type="match status" value="1"/>
</dbReference>
<dbReference type="GO" id="GO:0031625">
    <property type="term" value="F:ubiquitin protein ligase binding"/>
    <property type="evidence" value="ECO:0007669"/>
    <property type="project" value="Ensembl"/>
</dbReference>
<proteinExistence type="inferred from homology"/>
<comment type="subcellular location">
    <subcellularLocation>
        <location evidence="2">Cytoplasm</location>
        <location evidence="2">Cytoskeleton</location>
    </subcellularLocation>
    <subcellularLocation>
        <location evidence="1">Nucleus</location>
    </subcellularLocation>
</comment>
<keyword evidence="5" id="KW-0963">Cytoplasm</keyword>
<dbReference type="GO" id="GO:0005524">
    <property type="term" value="F:ATP binding"/>
    <property type="evidence" value="ECO:0007669"/>
    <property type="project" value="UniProtKB-UniRule"/>
</dbReference>
<dbReference type="GO" id="GO:0031072">
    <property type="term" value="F:heat shock protein binding"/>
    <property type="evidence" value="ECO:0007669"/>
    <property type="project" value="Ensembl"/>
</dbReference>
<organism evidence="27 28">
    <name type="scientific">Aotus nancymaae</name>
    <name type="common">Ma's night monkey</name>
    <dbReference type="NCBI Taxonomy" id="37293"/>
    <lineage>
        <taxon>Eukaryota</taxon>
        <taxon>Metazoa</taxon>
        <taxon>Chordata</taxon>
        <taxon>Craniata</taxon>
        <taxon>Vertebrata</taxon>
        <taxon>Euteleostomi</taxon>
        <taxon>Mammalia</taxon>
        <taxon>Eutheria</taxon>
        <taxon>Euarchontoglires</taxon>
        <taxon>Primates</taxon>
        <taxon>Haplorrhini</taxon>
        <taxon>Platyrrhini</taxon>
        <taxon>Aotidae</taxon>
        <taxon>Aotus</taxon>
    </lineage>
</organism>
<dbReference type="PROSITE" id="PS50106">
    <property type="entry name" value="PDZ"/>
    <property type="match status" value="1"/>
</dbReference>
<protein>
    <recommendedName>
        <fullName evidence="17">LIM domain kinase 1</fullName>
        <ecNumber evidence="4">2.7.11.1</ecNumber>
    </recommendedName>
</protein>
<evidence type="ECO:0000256" key="9">
    <source>
        <dbReference type="ARBA" id="ARBA00022737"/>
    </source>
</evidence>
<dbReference type="InterPro" id="IPR000719">
    <property type="entry name" value="Prot_kinase_dom"/>
</dbReference>
<dbReference type="PROSITE" id="PS50023">
    <property type="entry name" value="LIM_DOMAIN_2"/>
    <property type="match status" value="1"/>
</dbReference>
<dbReference type="FunFam" id="2.10.110.10:FF:000082">
    <property type="entry name" value="LIM domain kinase 1"/>
    <property type="match status" value="1"/>
</dbReference>
<reference evidence="27" key="2">
    <citation type="submission" date="2025-09" db="UniProtKB">
        <authorList>
            <consortium name="Ensembl"/>
        </authorList>
    </citation>
    <scope>IDENTIFICATION</scope>
</reference>
<dbReference type="PROSITE" id="PS50011">
    <property type="entry name" value="PROTEIN_KINASE_DOM"/>
    <property type="match status" value="1"/>
</dbReference>
<keyword evidence="15" id="KW-0206">Cytoskeleton</keyword>
<evidence type="ECO:0000256" key="23">
    <source>
        <dbReference type="SAM" id="MobiDB-lite"/>
    </source>
</evidence>
<keyword evidence="11" id="KW-0418">Kinase</keyword>
<keyword evidence="7" id="KW-0808">Transferase</keyword>
<dbReference type="Pfam" id="PF00412">
    <property type="entry name" value="LIM"/>
    <property type="match status" value="2"/>
</dbReference>
<dbReference type="Gene3D" id="3.30.200.20">
    <property type="entry name" value="Phosphorylase Kinase, domain 1"/>
    <property type="match status" value="1"/>
</dbReference>
<dbReference type="GO" id="GO:0051496">
    <property type="term" value="P:positive regulation of stress fiber assembly"/>
    <property type="evidence" value="ECO:0007669"/>
    <property type="project" value="Ensembl"/>
</dbReference>
<evidence type="ECO:0000256" key="12">
    <source>
        <dbReference type="ARBA" id="ARBA00022833"/>
    </source>
</evidence>
<evidence type="ECO:0000256" key="1">
    <source>
        <dbReference type="ARBA" id="ARBA00004123"/>
    </source>
</evidence>
<comment type="function">
    <text evidence="20">Serine/threonine-protein kinase that plays an essential role in the regulation of actin filament dynamics. Acts downstream of several Rho family GTPase signal transduction pathways. Activated by upstream kinases including ROCK1, PAK1 and PAK4, which phosphorylate LIMK1 on a threonine residue located in its activation loop. LIMK1 subsequently phosphorylates and inactivates the actin binding/depolymerizing factors cofilin-1/CFL1, cofilin-2/CFL2 and destrin/DSTN, thereby preventing the cleavage of filamentous actin (F-actin), and stabilizing the actin cytoskeleton. In this way LIMK1 regulates several actin-dependent biological processes including cell motility, cell cycle progression, and differentiation. Phosphorylates TPPP on serine residues, thereby promoting microtubule disassembly. Stimulates axonal outgrowth and may be involved in brain development.</text>
</comment>
<dbReference type="InterPro" id="IPR011009">
    <property type="entry name" value="Kinase-like_dom_sf"/>
</dbReference>
<dbReference type="PANTHER" id="PTHR46485:SF7">
    <property type="entry name" value="LIM DOMAIN KINASE 1"/>
    <property type="match status" value="1"/>
</dbReference>
<feature type="domain" description="LIM zinc-binding" evidence="25">
    <location>
        <begin position="21"/>
        <end position="80"/>
    </location>
</feature>
<dbReference type="GO" id="GO:0005925">
    <property type="term" value="C:focal adhesion"/>
    <property type="evidence" value="ECO:0007669"/>
    <property type="project" value="Ensembl"/>
</dbReference>
<dbReference type="FunFam" id="3.30.200.20:FF:000038">
    <property type="entry name" value="LIM domain kinase 2"/>
    <property type="match status" value="1"/>
</dbReference>
<name>A0A2K5EZW1_AOTNA</name>
<keyword evidence="8 21" id="KW-0479">Metal-binding</keyword>
<evidence type="ECO:0000256" key="16">
    <source>
        <dbReference type="ARBA" id="ARBA00023242"/>
    </source>
</evidence>
<keyword evidence="28" id="KW-1185">Reference proteome</keyword>
<evidence type="ECO:0000256" key="5">
    <source>
        <dbReference type="ARBA" id="ARBA00022490"/>
    </source>
</evidence>
<dbReference type="GO" id="GO:1990948">
    <property type="term" value="F:ubiquitin ligase inhibitor activity"/>
    <property type="evidence" value="ECO:0007669"/>
    <property type="project" value="Ensembl"/>
</dbReference>
<dbReference type="Pfam" id="PF07714">
    <property type="entry name" value="PK_Tyr_Ser-Thr"/>
    <property type="match status" value="1"/>
</dbReference>
<dbReference type="SUPFAM" id="SSF57716">
    <property type="entry name" value="Glucocorticoid receptor-like (DNA-binding domain)"/>
    <property type="match status" value="3"/>
</dbReference>
<dbReference type="PANTHER" id="PTHR46485">
    <property type="entry name" value="LIM DOMAIN KINASE 1"/>
    <property type="match status" value="1"/>
</dbReference>
<dbReference type="GO" id="GO:0046872">
    <property type="term" value="F:metal ion binding"/>
    <property type="evidence" value="ECO:0007669"/>
    <property type="project" value="UniProtKB-KW"/>
</dbReference>
<dbReference type="InterPro" id="IPR050940">
    <property type="entry name" value="Actin_reg-Ser/Thr_kinase"/>
</dbReference>
<evidence type="ECO:0000256" key="13">
    <source>
        <dbReference type="ARBA" id="ARBA00022840"/>
    </source>
</evidence>
<evidence type="ECO:0000256" key="8">
    <source>
        <dbReference type="ARBA" id="ARBA00022723"/>
    </source>
</evidence>
<dbReference type="GO" id="GO:0005829">
    <property type="term" value="C:cytosol"/>
    <property type="evidence" value="ECO:0007669"/>
    <property type="project" value="Ensembl"/>
</dbReference>
<sequence length="593" mass="67027">DLNAILCCTWMGRRWEGVELPMCASCGQRICDGQYLQALNADWHADCFRCCDCSASLSHQYYEKDGQLFCKKDYWARYGESCHGCSEQITKGLVMVAGELKYHPECFICLTCGTFIGDGDTYTLVEHSKLALAPPPAWGAHLCHRSARIVDPGYMSPDVKNSIHVGDRILEINGTPIRNVPLDEIDLLIQETSRLLQLTLEHDPHDTLGHGTGPETSPLSSPIHTPGGEAGSSARHKPVLRSCSIDRSPGASSLGSPASQRKDLGRSESLRVVCRPHRIFRPSDLIHGEVLGKGCFGQAIKVTHRETGEVMVMKELIRFDEETQRTFLKEVKVMRCLEHPNVLKFIGVLYKDKRLNFITEYIKGGTLRDIIKSMDSQYPWSQRVSFAKDIASGMAYLHSMSIIHRDLNSHNCLVRENKNVVVADFGLARRMVDEKTQPEDLRSLKKPDRKKRYTVVGNPYWMAPEMINGRSYDEKVDVFSFGIVLCEIIGRVNADPDYLPRTMDFGLNVRGFLDRYCPPNCPPSFFPITVHCCDLDPEKRPSFVKLEHWLEMLHMHLAGRLPLGPQLEQLDRGFWETYRRGESGLPAHPEVPD</sequence>
<dbReference type="FunFam" id="1.10.510.10:FF:000282">
    <property type="entry name" value="LIM domain kinase 1"/>
    <property type="match status" value="1"/>
</dbReference>
<dbReference type="PRINTS" id="PR00109">
    <property type="entry name" value="TYRKINASE"/>
</dbReference>
<reference evidence="27" key="1">
    <citation type="submission" date="2025-08" db="UniProtKB">
        <authorList>
            <consortium name="Ensembl"/>
        </authorList>
    </citation>
    <scope>IDENTIFICATION</scope>
</reference>
<evidence type="ECO:0000259" key="25">
    <source>
        <dbReference type="PROSITE" id="PS50023"/>
    </source>
</evidence>
<dbReference type="SMART" id="SM00228">
    <property type="entry name" value="PDZ"/>
    <property type="match status" value="1"/>
</dbReference>
<dbReference type="Ensembl" id="ENSANAT00000056826.1">
    <property type="protein sequence ID" value="ENSANAP00000038731.1"/>
    <property type="gene ID" value="ENSANAG00000036808.1"/>
</dbReference>
<dbReference type="Pfam" id="PF00595">
    <property type="entry name" value="PDZ"/>
    <property type="match status" value="1"/>
</dbReference>
<dbReference type="OMA" id="QRICDGQ"/>
<dbReference type="EC" id="2.7.11.1" evidence="4"/>
<evidence type="ECO:0000256" key="22">
    <source>
        <dbReference type="PROSITE-ProRule" id="PRU10141"/>
    </source>
</evidence>
<dbReference type="GO" id="GO:0016607">
    <property type="term" value="C:nuclear speck"/>
    <property type="evidence" value="ECO:0007669"/>
    <property type="project" value="Ensembl"/>
</dbReference>
<keyword evidence="12 21" id="KW-0862">Zinc</keyword>
<dbReference type="InterPro" id="IPR001245">
    <property type="entry name" value="Ser-Thr/Tyr_kinase_cat_dom"/>
</dbReference>
<dbReference type="GO" id="GO:0048675">
    <property type="term" value="P:axon extension"/>
    <property type="evidence" value="ECO:0007669"/>
    <property type="project" value="Ensembl"/>
</dbReference>
<dbReference type="GO" id="GO:0030027">
    <property type="term" value="C:lamellipodium"/>
    <property type="evidence" value="ECO:0007669"/>
    <property type="project" value="Ensembl"/>
</dbReference>
<dbReference type="GO" id="GO:0043005">
    <property type="term" value="C:neuron projection"/>
    <property type="evidence" value="ECO:0007669"/>
    <property type="project" value="Ensembl"/>
</dbReference>
<keyword evidence="6" id="KW-0723">Serine/threonine-protein kinase</keyword>
<keyword evidence="14 21" id="KW-0440">LIM domain</keyword>
<dbReference type="GO" id="GO:0001673">
    <property type="term" value="C:male germ cell nucleus"/>
    <property type="evidence" value="ECO:0007669"/>
    <property type="project" value="Ensembl"/>
</dbReference>
<feature type="domain" description="PDZ" evidence="26">
    <location>
        <begin position="150"/>
        <end position="204"/>
    </location>
</feature>
<dbReference type="InterPro" id="IPR017441">
    <property type="entry name" value="Protein_kinase_ATP_BS"/>
</dbReference>
<dbReference type="GO" id="GO:0098794">
    <property type="term" value="C:postsynapse"/>
    <property type="evidence" value="ECO:0007669"/>
    <property type="project" value="Ensembl"/>
</dbReference>
<dbReference type="GeneTree" id="ENSGT00940000156345"/>
<accession>A0A2K5EZW1</accession>
<evidence type="ECO:0000256" key="20">
    <source>
        <dbReference type="ARBA" id="ARBA00056724"/>
    </source>
</evidence>
<evidence type="ECO:0000313" key="27">
    <source>
        <dbReference type="Ensembl" id="ENSANAP00000038731.1"/>
    </source>
</evidence>
<dbReference type="GO" id="GO:0016020">
    <property type="term" value="C:membrane"/>
    <property type="evidence" value="ECO:0007669"/>
    <property type="project" value="Ensembl"/>
</dbReference>
<dbReference type="AlphaFoldDB" id="A0A2K5EZW1"/>
<dbReference type="PROSITE" id="PS00478">
    <property type="entry name" value="LIM_DOMAIN_1"/>
    <property type="match status" value="2"/>
</dbReference>
<comment type="catalytic activity">
    <reaction evidence="19">
        <text>L-seryl-[protein] + ATP = O-phospho-L-seryl-[protein] + ADP + H(+)</text>
        <dbReference type="Rhea" id="RHEA:17989"/>
        <dbReference type="Rhea" id="RHEA-COMP:9863"/>
        <dbReference type="Rhea" id="RHEA-COMP:11604"/>
        <dbReference type="ChEBI" id="CHEBI:15378"/>
        <dbReference type="ChEBI" id="CHEBI:29999"/>
        <dbReference type="ChEBI" id="CHEBI:30616"/>
        <dbReference type="ChEBI" id="CHEBI:83421"/>
        <dbReference type="ChEBI" id="CHEBI:456216"/>
        <dbReference type="EC" id="2.7.11.1"/>
    </reaction>
    <physiologicalReaction direction="left-to-right" evidence="19">
        <dbReference type="Rhea" id="RHEA:17990"/>
    </physiologicalReaction>
</comment>
<evidence type="ECO:0000313" key="28">
    <source>
        <dbReference type="Proteomes" id="UP000233020"/>
    </source>
</evidence>
<dbReference type="SUPFAM" id="SSF50156">
    <property type="entry name" value="PDZ domain-like"/>
    <property type="match status" value="1"/>
</dbReference>
<dbReference type="InterPro" id="IPR001781">
    <property type="entry name" value="Znf_LIM"/>
</dbReference>
<evidence type="ECO:0000256" key="11">
    <source>
        <dbReference type="ARBA" id="ARBA00022777"/>
    </source>
</evidence>
<dbReference type="Gene3D" id="2.30.42.10">
    <property type="match status" value="1"/>
</dbReference>
<dbReference type="GO" id="GO:0005856">
    <property type="term" value="C:cytoskeleton"/>
    <property type="evidence" value="ECO:0007669"/>
    <property type="project" value="UniProtKB-SubCell"/>
</dbReference>
<feature type="compositionally biased region" description="Polar residues" evidence="23">
    <location>
        <begin position="214"/>
        <end position="223"/>
    </location>
</feature>
<dbReference type="SUPFAM" id="SSF56112">
    <property type="entry name" value="Protein kinase-like (PK-like)"/>
    <property type="match status" value="1"/>
</dbReference>
<dbReference type="InterPro" id="IPR001478">
    <property type="entry name" value="PDZ"/>
</dbReference>
<evidence type="ECO:0000256" key="7">
    <source>
        <dbReference type="ARBA" id="ARBA00022679"/>
    </source>
</evidence>
<evidence type="ECO:0000256" key="14">
    <source>
        <dbReference type="ARBA" id="ARBA00023038"/>
    </source>
</evidence>
<evidence type="ECO:0000256" key="18">
    <source>
        <dbReference type="ARBA" id="ARBA00048659"/>
    </source>
</evidence>
<evidence type="ECO:0000256" key="21">
    <source>
        <dbReference type="PROSITE-ProRule" id="PRU00125"/>
    </source>
</evidence>
<dbReference type="Proteomes" id="UP000233020">
    <property type="component" value="Unplaced"/>
</dbReference>
<dbReference type="STRING" id="37293.ENSANAP00000038731"/>
<evidence type="ECO:0000256" key="19">
    <source>
        <dbReference type="ARBA" id="ARBA00048977"/>
    </source>
</evidence>
<dbReference type="InterPro" id="IPR036034">
    <property type="entry name" value="PDZ_sf"/>
</dbReference>
<dbReference type="Gene3D" id="1.10.510.10">
    <property type="entry name" value="Transferase(Phosphotransferase) domain 1"/>
    <property type="match status" value="1"/>
</dbReference>
<evidence type="ECO:0000259" key="24">
    <source>
        <dbReference type="PROSITE" id="PS50011"/>
    </source>
</evidence>
<gene>
    <name evidence="27" type="primary">LIMK1</name>
</gene>
<evidence type="ECO:0000256" key="17">
    <source>
        <dbReference type="ARBA" id="ARBA00040667"/>
    </source>
</evidence>
<keyword evidence="9" id="KW-0677">Repeat</keyword>
<dbReference type="CDD" id="cd14221">
    <property type="entry name" value="STKc_LIMK1"/>
    <property type="match status" value="1"/>
</dbReference>
<feature type="region of interest" description="Disordered" evidence="23">
    <location>
        <begin position="203"/>
        <end position="265"/>
    </location>
</feature>
<dbReference type="Gene3D" id="2.10.110.10">
    <property type="entry name" value="Cysteine Rich Protein"/>
    <property type="match status" value="2"/>
</dbReference>